<evidence type="ECO:0000313" key="3">
    <source>
        <dbReference type="EMBL" id="KLE06031.1"/>
    </source>
</evidence>
<name>A0A837JDZ9_9BACT</name>
<evidence type="ECO:0000256" key="1">
    <source>
        <dbReference type="SAM" id="Coils"/>
    </source>
</evidence>
<proteinExistence type="predicted"/>
<keyword evidence="1" id="KW-0175">Coiled coil</keyword>
<evidence type="ECO:0000256" key="2">
    <source>
        <dbReference type="SAM" id="Phobius"/>
    </source>
</evidence>
<dbReference type="EMBL" id="JAIT01000021">
    <property type="protein sequence ID" value="KLE06031.1"/>
    <property type="molecule type" value="Genomic_DNA"/>
</dbReference>
<protein>
    <submittedName>
        <fullName evidence="3">Uncharacterized protein</fullName>
    </submittedName>
</protein>
<keyword evidence="2" id="KW-0472">Membrane</keyword>
<feature type="coiled-coil region" evidence="1">
    <location>
        <begin position="123"/>
        <end position="157"/>
    </location>
</feature>
<feature type="transmembrane region" description="Helical" evidence="2">
    <location>
        <begin position="197"/>
        <end position="221"/>
    </location>
</feature>
<dbReference type="AlphaFoldDB" id="A0A837JDZ9"/>
<sequence>MSKIVLDEKEVNELMDTFDFKKSVYLQELKKINSLISQINELHLGQQAIATKIMINYGSIVDLGKRLEKINETGKILSRIELNSKEILENHINTIKNDDFFEPLRLKIETEQFFFNSLLTENKQLIKTKIDEINQKIAEYLNKIQEQVKEIQIAKDVIDIRYQNYTEKLGIYGEIFLENFQKMEEKIEVNRDKNLKLVLYITAGISITTLIACGAILFKLFKLFH</sequence>
<keyword evidence="2" id="KW-0812">Transmembrane</keyword>
<organism evidence="3 4">
    <name type="scientific">Aliarcobacter butzleri L352</name>
    <dbReference type="NCBI Taxonomy" id="1447260"/>
    <lineage>
        <taxon>Bacteria</taxon>
        <taxon>Pseudomonadati</taxon>
        <taxon>Campylobacterota</taxon>
        <taxon>Epsilonproteobacteria</taxon>
        <taxon>Campylobacterales</taxon>
        <taxon>Arcobacteraceae</taxon>
        <taxon>Aliarcobacter</taxon>
    </lineage>
</organism>
<keyword evidence="2" id="KW-1133">Transmembrane helix</keyword>
<reference evidence="3 4" key="1">
    <citation type="submission" date="2014-01" db="EMBL/GenBank/DDBJ databases">
        <title>Development of a Comparative Genomic Fingerprinting Assay for High Resolution Genotyping of Arcobacter butzleri.</title>
        <authorList>
            <person name="Webb A.L."/>
            <person name="Inglis G.D."/>
            <person name="Kruczkiewicz P."/>
            <person name="Selinger L.B."/>
            <person name="Taboada E.N."/>
        </authorList>
    </citation>
    <scope>NUCLEOTIDE SEQUENCE [LARGE SCALE GENOMIC DNA]</scope>
    <source>
        <strain evidence="3 4">L352</strain>
    </source>
</reference>
<accession>A0A837JDZ9</accession>
<dbReference type="RefSeq" id="WP_014468866.1">
    <property type="nucleotide sequence ID" value="NZ_JAIT01000021.1"/>
</dbReference>
<gene>
    <name evidence="3" type="ORF">AF77_03055</name>
</gene>
<dbReference type="Proteomes" id="UP000035462">
    <property type="component" value="Unassembled WGS sequence"/>
</dbReference>
<comment type="caution">
    <text evidence="3">The sequence shown here is derived from an EMBL/GenBank/DDBJ whole genome shotgun (WGS) entry which is preliminary data.</text>
</comment>
<evidence type="ECO:0000313" key="4">
    <source>
        <dbReference type="Proteomes" id="UP000035462"/>
    </source>
</evidence>